<reference evidence="13" key="3">
    <citation type="submission" date="2015-06" db="UniProtKB">
        <authorList>
            <consortium name="EnsemblMetazoa"/>
        </authorList>
    </citation>
    <scope>IDENTIFICATION</scope>
</reference>
<accession>R7V6N3</accession>
<dbReference type="InterPro" id="IPR017972">
    <property type="entry name" value="Cyt_P450_CS"/>
</dbReference>
<evidence type="ECO:0000313" key="14">
    <source>
        <dbReference type="Proteomes" id="UP000014760"/>
    </source>
</evidence>
<keyword evidence="8 10" id="KW-0408">Iron</keyword>
<comment type="cofactor">
    <cofactor evidence="10">
        <name>heme</name>
        <dbReference type="ChEBI" id="CHEBI:30413"/>
    </cofactor>
</comment>
<evidence type="ECO:0000256" key="3">
    <source>
        <dbReference type="ARBA" id="ARBA00010617"/>
    </source>
</evidence>
<evidence type="ECO:0000256" key="4">
    <source>
        <dbReference type="ARBA" id="ARBA00022617"/>
    </source>
</evidence>
<dbReference type="AlphaFoldDB" id="R7V6N3"/>
<keyword evidence="6" id="KW-0256">Endoplasmic reticulum</keyword>
<proteinExistence type="inferred from homology"/>
<keyword evidence="5 10" id="KW-0479">Metal-binding</keyword>
<dbReference type="OMA" id="WFLEAHN"/>
<dbReference type="EMBL" id="KB294685">
    <property type="protein sequence ID" value="ELU14194.1"/>
    <property type="molecule type" value="Genomic_DNA"/>
</dbReference>
<dbReference type="GO" id="GO:0008395">
    <property type="term" value="F:steroid hydroxylase activity"/>
    <property type="evidence" value="ECO:0007669"/>
    <property type="project" value="TreeGrafter"/>
</dbReference>
<organism evidence="12">
    <name type="scientific">Capitella teleta</name>
    <name type="common">Polychaete worm</name>
    <dbReference type="NCBI Taxonomy" id="283909"/>
    <lineage>
        <taxon>Eukaryota</taxon>
        <taxon>Metazoa</taxon>
        <taxon>Spiralia</taxon>
        <taxon>Lophotrochozoa</taxon>
        <taxon>Annelida</taxon>
        <taxon>Polychaeta</taxon>
        <taxon>Sedentaria</taxon>
        <taxon>Scolecida</taxon>
        <taxon>Capitellidae</taxon>
        <taxon>Capitella</taxon>
    </lineage>
</organism>
<evidence type="ECO:0000313" key="13">
    <source>
        <dbReference type="EnsemblMetazoa" id="CapteP220559"/>
    </source>
</evidence>
<dbReference type="GO" id="GO:0016705">
    <property type="term" value="F:oxidoreductase activity, acting on paired donors, with incorporation or reduction of molecular oxygen"/>
    <property type="evidence" value="ECO:0007669"/>
    <property type="project" value="InterPro"/>
</dbReference>
<evidence type="ECO:0000256" key="7">
    <source>
        <dbReference type="ARBA" id="ARBA00023002"/>
    </source>
</evidence>
<sequence length="530" mass="60645">MWIPTALAGVAVLMVFAIYRDRKKKHNIFRKLGIPGPEPHWWYGNLKQLRSQTRLAHESLDEWSRVYGTTYGYYEGPTAILVTSDLNFLKSVFIKNFNKFHARKYFPLQPNPVTHPVCSMVVAEGQRWKRLRNISNPSFTSSKLKHATKMMNQKSEKLLQKLEELTKKGEVCNIQPFLQGLAMDVLGEAAFGIDLNAQGDTHTPLLSAIRKFVQQNGFQFEFMAVVPELRFRVFDVLFYLSKILSLPDWQIIEAVGKVLEMRREQPQRNPPDLMQLMIDAEASDDHGPLEIAWTTTAIRRVTEIERSRHAAELAKKKLTTDEIKIQGLLFLVAGYDTTSTVLSYCAYALATNPEKQQLLFDEINQNIEFEENLTYEMVHALPYLDMVLRETLRMYSTGGLVINRRCVESCTINGLTIPEGMVIQANVWNIHYDPDIWGPTDPTVFEPERFTAERRAELHPLAWLPFGAGPRNCIGLRFALLQAKIVLAKLIKKFRIVPCQQTKVPIELEEKSTIISPKGGVTVELQLREL</sequence>
<evidence type="ECO:0008006" key="15">
    <source>
        <dbReference type="Google" id="ProtNLM"/>
    </source>
</evidence>
<keyword evidence="14" id="KW-1185">Reference proteome</keyword>
<dbReference type="PANTHER" id="PTHR24302:SF15">
    <property type="entry name" value="FATTY-ACID PEROXYGENASE"/>
    <property type="match status" value="1"/>
</dbReference>
<dbReference type="PANTHER" id="PTHR24302">
    <property type="entry name" value="CYTOCHROME P450 FAMILY 3"/>
    <property type="match status" value="1"/>
</dbReference>
<dbReference type="FunFam" id="1.10.630.10:FF:000042">
    <property type="entry name" value="Cytochrome P450"/>
    <property type="match status" value="1"/>
</dbReference>
<evidence type="ECO:0000313" key="12">
    <source>
        <dbReference type="EMBL" id="ELU14194.1"/>
    </source>
</evidence>
<dbReference type="OrthoDB" id="2789670at2759"/>
<keyword evidence="11" id="KW-0503">Monooxygenase</keyword>
<evidence type="ECO:0000256" key="11">
    <source>
        <dbReference type="RuleBase" id="RU000461"/>
    </source>
</evidence>
<reference evidence="14" key="1">
    <citation type="submission" date="2012-12" db="EMBL/GenBank/DDBJ databases">
        <authorList>
            <person name="Hellsten U."/>
            <person name="Grimwood J."/>
            <person name="Chapman J.A."/>
            <person name="Shapiro H."/>
            <person name="Aerts A."/>
            <person name="Otillar R.P."/>
            <person name="Terry A.Y."/>
            <person name="Boore J.L."/>
            <person name="Simakov O."/>
            <person name="Marletaz F."/>
            <person name="Cho S.-J."/>
            <person name="Edsinger-Gonzales E."/>
            <person name="Havlak P."/>
            <person name="Kuo D.-H."/>
            <person name="Larsson T."/>
            <person name="Lv J."/>
            <person name="Arendt D."/>
            <person name="Savage R."/>
            <person name="Osoegawa K."/>
            <person name="de Jong P."/>
            <person name="Lindberg D.R."/>
            <person name="Seaver E.C."/>
            <person name="Weisblat D.A."/>
            <person name="Putnam N.H."/>
            <person name="Grigoriev I.V."/>
            <person name="Rokhsar D.S."/>
        </authorList>
    </citation>
    <scope>NUCLEOTIDE SEQUENCE</scope>
    <source>
        <strain evidence="14">I ESC-2004</strain>
    </source>
</reference>
<dbReference type="GO" id="GO:0020037">
    <property type="term" value="F:heme binding"/>
    <property type="evidence" value="ECO:0007669"/>
    <property type="project" value="InterPro"/>
</dbReference>
<dbReference type="Gene3D" id="1.10.630.10">
    <property type="entry name" value="Cytochrome P450"/>
    <property type="match status" value="1"/>
</dbReference>
<dbReference type="STRING" id="283909.R7V6N3"/>
<dbReference type="Pfam" id="PF00067">
    <property type="entry name" value="p450"/>
    <property type="match status" value="1"/>
</dbReference>
<comment type="subcellular location">
    <subcellularLocation>
        <location evidence="2">Endoplasmic reticulum membrane</location>
        <topology evidence="2">Peripheral membrane protein</topology>
    </subcellularLocation>
    <subcellularLocation>
        <location evidence="1">Microsome membrane</location>
        <topology evidence="1">Peripheral membrane protein</topology>
    </subcellularLocation>
</comment>
<dbReference type="GO" id="GO:0005789">
    <property type="term" value="C:endoplasmic reticulum membrane"/>
    <property type="evidence" value="ECO:0007669"/>
    <property type="project" value="UniProtKB-SubCell"/>
</dbReference>
<keyword evidence="7 11" id="KW-0560">Oxidoreductase</keyword>
<keyword evidence="4 10" id="KW-0349">Heme</keyword>
<protein>
    <recommendedName>
        <fullName evidence="15">Cytochrome P450</fullName>
    </recommendedName>
</protein>
<evidence type="ECO:0000256" key="2">
    <source>
        <dbReference type="ARBA" id="ARBA00004406"/>
    </source>
</evidence>
<evidence type="ECO:0000256" key="5">
    <source>
        <dbReference type="ARBA" id="ARBA00022723"/>
    </source>
</evidence>
<dbReference type="CDD" id="cd11055">
    <property type="entry name" value="CYP3A-like"/>
    <property type="match status" value="1"/>
</dbReference>
<name>R7V6N3_CAPTE</name>
<gene>
    <name evidence="12" type="ORF">CAPTEDRAFT_220559</name>
</gene>
<dbReference type="PRINTS" id="PR00463">
    <property type="entry name" value="EP450I"/>
</dbReference>
<dbReference type="Proteomes" id="UP000014760">
    <property type="component" value="Unassembled WGS sequence"/>
</dbReference>
<dbReference type="InterPro" id="IPR001128">
    <property type="entry name" value="Cyt_P450"/>
</dbReference>
<dbReference type="PRINTS" id="PR00385">
    <property type="entry name" value="P450"/>
</dbReference>
<feature type="binding site" description="axial binding residue" evidence="10">
    <location>
        <position position="473"/>
    </location>
    <ligand>
        <name>heme</name>
        <dbReference type="ChEBI" id="CHEBI:30413"/>
    </ligand>
    <ligandPart>
        <name>Fe</name>
        <dbReference type="ChEBI" id="CHEBI:18248"/>
    </ligandPart>
</feature>
<comment type="function">
    <text evidence="9">Cytochromes P450 are a group of heme-thiolate monooxygenases. They oxidize a variety of structurally unrelated compounds, including steroids, fatty acids, and xenobiotics.</text>
</comment>
<keyword evidence="6" id="KW-0492">Microsome</keyword>
<dbReference type="InterPro" id="IPR050705">
    <property type="entry name" value="Cytochrome_P450_3A"/>
</dbReference>
<evidence type="ECO:0000256" key="9">
    <source>
        <dbReference type="ARBA" id="ARBA00043906"/>
    </source>
</evidence>
<evidence type="ECO:0000256" key="6">
    <source>
        <dbReference type="ARBA" id="ARBA00022848"/>
    </source>
</evidence>
<dbReference type="EnsemblMetazoa" id="CapteT220559">
    <property type="protein sequence ID" value="CapteP220559"/>
    <property type="gene ID" value="CapteG220559"/>
</dbReference>
<dbReference type="SUPFAM" id="SSF48264">
    <property type="entry name" value="Cytochrome P450"/>
    <property type="match status" value="1"/>
</dbReference>
<dbReference type="InterPro" id="IPR036396">
    <property type="entry name" value="Cyt_P450_sf"/>
</dbReference>
<evidence type="ECO:0000256" key="8">
    <source>
        <dbReference type="ARBA" id="ARBA00023004"/>
    </source>
</evidence>
<dbReference type="GO" id="GO:0005506">
    <property type="term" value="F:iron ion binding"/>
    <property type="evidence" value="ECO:0007669"/>
    <property type="project" value="InterPro"/>
</dbReference>
<dbReference type="PROSITE" id="PS00086">
    <property type="entry name" value="CYTOCHROME_P450"/>
    <property type="match status" value="1"/>
</dbReference>
<evidence type="ECO:0000256" key="1">
    <source>
        <dbReference type="ARBA" id="ARBA00004174"/>
    </source>
</evidence>
<dbReference type="HOGENOM" id="CLU_001570_5_2_1"/>
<dbReference type="InterPro" id="IPR002401">
    <property type="entry name" value="Cyt_P450_E_grp-I"/>
</dbReference>
<reference evidence="12 14" key="2">
    <citation type="journal article" date="2013" name="Nature">
        <title>Insights into bilaterian evolution from three spiralian genomes.</title>
        <authorList>
            <person name="Simakov O."/>
            <person name="Marletaz F."/>
            <person name="Cho S.J."/>
            <person name="Edsinger-Gonzales E."/>
            <person name="Havlak P."/>
            <person name="Hellsten U."/>
            <person name="Kuo D.H."/>
            <person name="Larsson T."/>
            <person name="Lv J."/>
            <person name="Arendt D."/>
            <person name="Savage R."/>
            <person name="Osoegawa K."/>
            <person name="de Jong P."/>
            <person name="Grimwood J."/>
            <person name="Chapman J.A."/>
            <person name="Shapiro H."/>
            <person name="Aerts A."/>
            <person name="Otillar R.P."/>
            <person name="Terry A.Y."/>
            <person name="Boore J.L."/>
            <person name="Grigoriev I.V."/>
            <person name="Lindberg D.R."/>
            <person name="Seaver E.C."/>
            <person name="Weisblat D.A."/>
            <person name="Putnam N.H."/>
            <person name="Rokhsar D.S."/>
        </authorList>
    </citation>
    <scope>NUCLEOTIDE SEQUENCE</scope>
    <source>
        <strain evidence="12 14">I ESC-2004</strain>
    </source>
</reference>
<evidence type="ECO:0000256" key="10">
    <source>
        <dbReference type="PIRSR" id="PIRSR602401-1"/>
    </source>
</evidence>
<dbReference type="EMBL" id="AMQN01018652">
    <property type="status" value="NOT_ANNOTATED_CDS"/>
    <property type="molecule type" value="Genomic_DNA"/>
</dbReference>
<comment type="similarity">
    <text evidence="3 11">Belongs to the cytochrome P450 family.</text>
</comment>